<evidence type="ECO:0000313" key="2">
    <source>
        <dbReference type="EMBL" id="CAK7331194.1"/>
    </source>
</evidence>
<proteinExistence type="predicted"/>
<keyword evidence="3" id="KW-1185">Reference proteome</keyword>
<feature type="region of interest" description="Disordered" evidence="1">
    <location>
        <begin position="77"/>
        <end position="108"/>
    </location>
</feature>
<name>A0AAV1R9I2_9ROSI</name>
<evidence type="ECO:0008006" key="4">
    <source>
        <dbReference type="Google" id="ProtNLM"/>
    </source>
</evidence>
<accession>A0AAV1R9I2</accession>
<reference evidence="2 3" key="1">
    <citation type="submission" date="2024-01" db="EMBL/GenBank/DDBJ databases">
        <authorList>
            <person name="Waweru B."/>
        </authorList>
    </citation>
    <scope>NUCLEOTIDE SEQUENCE [LARGE SCALE GENOMIC DNA]</scope>
</reference>
<protein>
    <recommendedName>
        <fullName evidence="4">Ribosomal protein S19</fullName>
    </recommendedName>
</protein>
<dbReference type="AlphaFoldDB" id="A0AAV1R9I2"/>
<sequence>MPEIFNNMIKRGWNRRNSRFTIRTVPVKFDSLGSIIALSHVLRKRRFHRLLLGSTLRSFIMIDALKWSRSLQQFARKRPLGSHARGPTKKRSRSQNSQSSGVFPKMMV</sequence>
<dbReference type="EMBL" id="CAWUPB010000913">
    <property type="protein sequence ID" value="CAK7331194.1"/>
    <property type="molecule type" value="Genomic_DNA"/>
</dbReference>
<dbReference type="Proteomes" id="UP001314170">
    <property type="component" value="Unassembled WGS sequence"/>
</dbReference>
<organism evidence="2 3">
    <name type="scientific">Dovyalis caffra</name>
    <dbReference type="NCBI Taxonomy" id="77055"/>
    <lineage>
        <taxon>Eukaryota</taxon>
        <taxon>Viridiplantae</taxon>
        <taxon>Streptophyta</taxon>
        <taxon>Embryophyta</taxon>
        <taxon>Tracheophyta</taxon>
        <taxon>Spermatophyta</taxon>
        <taxon>Magnoliopsida</taxon>
        <taxon>eudicotyledons</taxon>
        <taxon>Gunneridae</taxon>
        <taxon>Pentapetalae</taxon>
        <taxon>rosids</taxon>
        <taxon>fabids</taxon>
        <taxon>Malpighiales</taxon>
        <taxon>Salicaceae</taxon>
        <taxon>Flacourtieae</taxon>
        <taxon>Dovyalis</taxon>
    </lineage>
</organism>
<gene>
    <name evidence="2" type="ORF">DCAF_LOCUS8344</name>
</gene>
<evidence type="ECO:0000256" key="1">
    <source>
        <dbReference type="SAM" id="MobiDB-lite"/>
    </source>
</evidence>
<comment type="caution">
    <text evidence="2">The sequence shown here is derived from an EMBL/GenBank/DDBJ whole genome shotgun (WGS) entry which is preliminary data.</text>
</comment>
<evidence type="ECO:0000313" key="3">
    <source>
        <dbReference type="Proteomes" id="UP001314170"/>
    </source>
</evidence>
<feature type="compositionally biased region" description="Basic residues" evidence="1">
    <location>
        <begin position="77"/>
        <end position="93"/>
    </location>
</feature>